<dbReference type="Proteomes" id="UP001139125">
    <property type="component" value="Unassembled WGS sequence"/>
</dbReference>
<keyword evidence="2" id="KW-1185">Reference proteome</keyword>
<sequence length="123" mass="14046">MKPFDIEITSISKGPEELTYQLPINATVQKQVPAKNRSDYFIAELENNVFWVDKKKDINTEISHIVICTKKKSQFIEKDMKEVIIAIAYVLDDSVTSDKTLNLQKIKYVADGTCSATKKWGLF</sequence>
<accession>A0A9X2L3B9</accession>
<comment type="caution">
    <text evidence="1">The sequence shown here is derived from an EMBL/GenBank/DDBJ whole genome shotgun (WGS) entry which is preliminary data.</text>
</comment>
<name>A0A9X2L3B9_9BACT</name>
<dbReference type="AlphaFoldDB" id="A0A9X2L3B9"/>
<evidence type="ECO:0000313" key="1">
    <source>
        <dbReference type="EMBL" id="MCP9291585.1"/>
    </source>
</evidence>
<dbReference type="EMBL" id="JANDBC010000001">
    <property type="protein sequence ID" value="MCP9291585.1"/>
    <property type="molecule type" value="Genomic_DNA"/>
</dbReference>
<proteinExistence type="predicted"/>
<gene>
    <name evidence="1" type="ORF">NM125_08325</name>
</gene>
<organism evidence="1 2">
    <name type="scientific">Gracilimonas sediminicola</name>
    <dbReference type="NCBI Taxonomy" id="2952158"/>
    <lineage>
        <taxon>Bacteria</taxon>
        <taxon>Pseudomonadati</taxon>
        <taxon>Balneolota</taxon>
        <taxon>Balneolia</taxon>
        <taxon>Balneolales</taxon>
        <taxon>Balneolaceae</taxon>
        <taxon>Gracilimonas</taxon>
    </lineage>
</organism>
<dbReference type="RefSeq" id="WP_255134449.1">
    <property type="nucleotide sequence ID" value="NZ_JANDBC010000001.1"/>
</dbReference>
<reference evidence="1" key="1">
    <citation type="submission" date="2022-06" db="EMBL/GenBank/DDBJ databases">
        <title>Gracilimonas sp. CAU 1638 isolated from sea sediment.</title>
        <authorList>
            <person name="Kim W."/>
        </authorList>
    </citation>
    <scope>NUCLEOTIDE SEQUENCE</scope>
    <source>
        <strain evidence="1">CAU 1638</strain>
    </source>
</reference>
<evidence type="ECO:0000313" key="2">
    <source>
        <dbReference type="Proteomes" id="UP001139125"/>
    </source>
</evidence>
<protein>
    <submittedName>
        <fullName evidence="1">Uncharacterized protein</fullName>
    </submittedName>
</protein>